<organism evidence="1 2">
    <name type="scientific">Leptospira kirschneri str. 200802841</name>
    <dbReference type="NCBI Taxonomy" id="1193047"/>
    <lineage>
        <taxon>Bacteria</taxon>
        <taxon>Pseudomonadati</taxon>
        <taxon>Spirochaetota</taxon>
        <taxon>Spirochaetia</taxon>
        <taxon>Leptospirales</taxon>
        <taxon>Leptospiraceae</taxon>
        <taxon>Leptospira</taxon>
    </lineage>
</organism>
<evidence type="ECO:0000313" key="2">
    <source>
        <dbReference type="Proteomes" id="UP000006339"/>
    </source>
</evidence>
<protein>
    <submittedName>
        <fullName evidence="1">Uncharacterized protein</fullName>
    </submittedName>
</protein>
<comment type="caution">
    <text evidence="1">The sequence shown here is derived from an EMBL/GenBank/DDBJ whole genome shotgun (WGS) entry which is preliminary data.</text>
</comment>
<dbReference type="AlphaFoldDB" id="A0A828Y1F2"/>
<reference evidence="1" key="1">
    <citation type="submission" date="2012-10" db="EMBL/GenBank/DDBJ databases">
        <authorList>
            <person name="Harkins D.M."/>
            <person name="Durkin A.S."/>
            <person name="Brinkac L.M."/>
            <person name="Selengut J.D."/>
            <person name="Sanka R."/>
            <person name="DePew J."/>
            <person name="Purushe J."/>
            <person name="Picardeau M."/>
            <person name="Werts C."/>
            <person name="Goarant C."/>
            <person name="Vinetz J.M."/>
            <person name="Sutton G.G."/>
            <person name="Nelson W.C."/>
            <person name="Fouts D.E."/>
        </authorList>
    </citation>
    <scope>NUCLEOTIDE SEQUENCE [LARGE SCALE GENOMIC DNA]</scope>
    <source>
        <strain evidence="1">200802841</strain>
    </source>
</reference>
<dbReference type="EMBL" id="AKWH02000072">
    <property type="protein sequence ID" value="EKO49936.1"/>
    <property type="molecule type" value="Genomic_DNA"/>
</dbReference>
<dbReference type="Proteomes" id="UP000006339">
    <property type="component" value="Unassembled WGS sequence"/>
</dbReference>
<keyword evidence="2" id="KW-1185">Reference proteome</keyword>
<gene>
    <name evidence="1" type="ORF">LEP1GSC131_3750</name>
</gene>
<proteinExistence type="predicted"/>
<sequence length="40" mass="4702">MPLCFNHFLSNLRETMVCDKHLGAKFGRIEILNKDKVLLR</sequence>
<accession>A0A828Y1F2</accession>
<evidence type="ECO:0000313" key="1">
    <source>
        <dbReference type="EMBL" id="EKO49936.1"/>
    </source>
</evidence>
<name>A0A828Y1F2_9LEPT</name>